<organism evidence="1">
    <name type="scientific">Hexamita inflata</name>
    <dbReference type="NCBI Taxonomy" id="28002"/>
    <lineage>
        <taxon>Eukaryota</taxon>
        <taxon>Metamonada</taxon>
        <taxon>Diplomonadida</taxon>
        <taxon>Hexamitidae</taxon>
        <taxon>Hexamitinae</taxon>
        <taxon>Hexamita</taxon>
    </lineage>
</organism>
<evidence type="ECO:0000313" key="1">
    <source>
        <dbReference type="EMBL" id="CAI9920054.1"/>
    </source>
</evidence>
<gene>
    <name evidence="2" type="ORF">HINF_LOCUS21270</name>
    <name evidence="1" type="ORF">HINF_LOCUS7699</name>
</gene>
<name>A0AA86NJ79_9EUKA</name>
<dbReference type="AlphaFoldDB" id="A0AA86NJ79"/>
<evidence type="ECO:0000313" key="2">
    <source>
        <dbReference type="EMBL" id="CAL6008756.1"/>
    </source>
</evidence>
<comment type="caution">
    <text evidence="1">The sequence shown here is derived from an EMBL/GenBank/DDBJ whole genome shotgun (WGS) entry which is preliminary data.</text>
</comment>
<keyword evidence="3" id="KW-1185">Reference proteome</keyword>
<sequence>MGIHLRRTICVSKETMELPLSNPKGSLMACPQPYRSLIMPAQLFEPGDFTFRNRFSRISGSGMRRNEKRDQMNPSSTRLNKAGISAMPLQFQRRTPILIVLTLHNIIINKFQQCLKYKYRYNTKRTQFSNIIFLNRTICKIQFHIQTSQYILTATRNASWHSRSLPHIAFQKQRSITNPLKTTTSRSRCSSERR</sequence>
<proteinExistence type="predicted"/>
<accession>A0AA86NJ79</accession>
<evidence type="ECO:0000313" key="3">
    <source>
        <dbReference type="Proteomes" id="UP001642409"/>
    </source>
</evidence>
<reference evidence="1" key="1">
    <citation type="submission" date="2023-06" db="EMBL/GenBank/DDBJ databases">
        <authorList>
            <person name="Kurt Z."/>
        </authorList>
    </citation>
    <scope>NUCLEOTIDE SEQUENCE</scope>
</reference>
<dbReference type="EMBL" id="CAXDID020000058">
    <property type="protein sequence ID" value="CAL6008756.1"/>
    <property type="molecule type" value="Genomic_DNA"/>
</dbReference>
<dbReference type="EMBL" id="CATOUU010000195">
    <property type="protein sequence ID" value="CAI9920054.1"/>
    <property type="molecule type" value="Genomic_DNA"/>
</dbReference>
<dbReference type="Proteomes" id="UP001642409">
    <property type="component" value="Unassembled WGS sequence"/>
</dbReference>
<protein>
    <submittedName>
        <fullName evidence="2">Hypothetical_protein</fullName>
    </submittedName>
</protein>
<reference evidence="2 3" key="2">
    <citation type="submission" date="2024-07" db="EMBL/GenBank/DDBJ databases">
        <authorList>
            <person name="Akdeniz Z."/>
        </authorList>
    </citation>
    <scope>NUCLEOTIDE SEQUENCE [LARGE SCALE GENOMIC DNA]</scope>
</reference>